<reference evidence="4 5" key="1">
    <citation type="submission" date="2016-09" db="EMBL/GenBank/DDBJ databases">
        <title>Genome-resolved meta-omics ties microbial dynamics to process performance in biotechnology for thiocyanate degradation.</title>
        <authorList>
            <person name="Kantor R.S."/>
            <person name="Huddy R.J."/>
            <person name="Iyer R."/>
            <person name="Thomas B.C."/>
            <person name="Brown C.T."/>
            <person name="Anantharaman K."/>
            <person name="Tringe S."/>
            <person name="Hettich R.L."/>
            <person name="Harrison S.T."/>
            <person name="Banfield J.F."/>
        </authorList>
    </citation>
    <scope>NUCLEOTIDE SEQUENCE [LARGE SCALE GENOMIC DNA]</scope>
    <source>
        <strain evidence="4">59-99</strain>
    </source>
</reference>
<evidence type="ECO:0000256" key="1">
    <source>
        <dbReference type="SAM" id="Coils"/>
    </source>
</evidence>
<feature type="compositionally biased region" description="Basic and acidic residues" evidence="2">
    <location>
        <begin position="268"/>
        <end position="277"/>
    </location>
</feature>
<proteinExistence type="predicted"/>
<feature type="coiled-coil region" evidence="1">
    <location>
        <begin position="98"/>
        <end position="143"/>
    </location>
</feature>
<evidence type="ECO:0000313" key="4">
    <source>
        <dbReference type="EMBL" id="OJX61325.1"/>
    </source>
</evidence>
<evidence type="ECO:0000256" key="2">
    <source>
        <dbReference type="SAM" id="MobiDB-lite"/>
    </source>
</evidence>
<name>A0A1M3L6X3_9BACT</name>
<dbReference type="PANTHER" id="PTHR34700">
    <property type="entry name" value="POTASSIUM BINDING PROTEIN KBP"/>
    <property type="match status" value="1"/>
</dbReference>
<dbReference type="Proteomes" id="UP000184233">
    <property type="component" value="Unassembled WGS sequence"/>
</dbReference>
<feature type="signal peptide" evidence="3">
    <location>
        <begin position="1"/>
        <end position="20"/>
    </location>
</feature>
<evidence type="ECO:0000256" key="3">
    <source>
        <dbReference type="SAM" id="SignalP"/>
    </source>
</evidence>
<organism evidence="4 5">
    <name type="scientific">Candidatus Kapaibacterium thiocyanatum</name>
    <dbReference type="NCBI Taxonomy" id="1895771"/>
    <lineage>
        <taxon>Bacteria</taxon>
        <taxon>Pseudomonadati</taxon>
        <taxon>Candidatus Kapaibacteriota</taxon>
        <taxon>Candidatus Kapaibacteriia</taxon>
        <taxon>Candidatus Kapaibacteriales</taxon>
        <taxon>Candidatus Kapaibacteriaceae</taxon>
        <taxon>Candidatus Kapaibacterium</taxon>
    </lineage>
</organism>
<sequence>MKNLLLIALLCGGMIAPALAQDQTPPPPATKPDEELTCDEADARILQYKGSNGTLSTKLGGIKTDIQKSESDLAAAVQGLKACNDDIYSMLGATEADVASFRQRLGQLEGRVREMQRMSDDQLADKQDEVKALETQLNDMRKERVSILPEFYDRIIALARDIKGLYREKKIKGYTVGTWAENRDCLWNISGRPEIYADPFQWPKIWQANTDKIKNPDVIQPGWVLTVPPAGPKTSDEMKAERSYWRKKRAAAVRAADATTATTPAPATEKKSSEAGH</sequence>
<protein>
    <submittedName>
        <fullName evidence="4">Uncharacterized protein</fullName>
    </submittedName>
</protein>
<feature type="chain" id="PRO_5012183218" evidence="3">
    <location>
        <begin position="21"/>
        <end position="277"/>
    </location>
</feature>
<evidence type="ECO:0000313" key="5">
    <source>
        <dbReference type="Proteomes" id="UP000184233"/>
    </source>
</evidence>
<dbReference type="InterPro" id="IPR036779">
    <property type="entry name" value="LysM_dom_sf"/>
</dbReference>
<dbReference type="InterPro" id="IPR052196">
    <property type="entry name" value="Bact_Kbp"/>
</dbReference>
<accession>A0A1M3L6X3</accession>
<gene>
    <name evidence="4" type="ORF">BGO89_01755</name>
</gene>
<dbReference type="PANTHER" id="PTHR34700:SF4">
    <property type="entry name" value="PHAGE-LIKE ELEMENT PBSX PROTEIN XKDP"/>
    <property type="match status" value="1"/>
</dbReference>
<feature type="compositionally biased region" description="Low complexity" evidence="2">
    <location>
        <begin position="255"/>
        <end position="267"/>
    </location>
</feature>
<dbReference type="Gene3D" id="3.10.350.10">
    <property type="entry name" value="LysM domain"/>
    <property type="match status" value="1"/>
</dbReference>
<keyword evidence="1" id="KW-0175">Coiled coil</keyword>
<feature type="region of interest" description="Disordered" evidence="2">
    <location>
        <begin position="255"/>
        <end position="277"/>
    </location>
</feature>
<dbReference type="SUPFAM" id="SSF58100">
    <property type="entry name" value="Bacterial hemolysins"/>
    <property type="match status" value="1"/>
</dbReference>
<dbReference type="EMBL" id="MKVH01000002">
    <property type="protein sequence ID" value="OJX61325.1"/>
    <property type="molecule type" value="Genomic_DNA"/>
</dbReference>
<keyword evidence="3" id="KW-0732">Signal</keyword>
<dbReference type="STRING" id="1895771.BGO89_01755"/>
<comment type="caution">
    <text evidence="4">The sequence shown here is derived from an EMBL/GenBank/DDBJ whole genome shotgun (WGS) entry which is preliminary data.</text>
</comment>
<dbReference type="AlphaFoldDB" id="A0A1M3L6X3"/>